<dbReference type="EMBL" id="JBHTCO010000034">
    <property type="protein sequence ID" value="MFC7394599.1"/>
    <property type="molecule type" value="Genomic_DNA"/>
</dbReference>
<organism evidence="2 3">
    <name type="scientific">Scopulibacillus cellulosilyticus</name>
    <dbReference type="NCBI Taxonomy" id="2665665"/>
    <lineage>
        <taxon>Bacteria</taxon>
        <taxon>Bacillati</taxon>
        <taxon>Bacillota</taxon>
        <taxon>Bacilli</taxon>
        <taxon>Bacillales</taxon>
        <taxon>Sporolactobacillaceae</taxon>
        <taxon>Scopulibacillus</taxon>
    </lineage>
</organism>
<keyword evidence="3" id="KW-1185">Reference proteome</keyword>
<dbReference type="Proteomes" id="UP001596505">
    <property type="component" value="Unassembled WGS sequence"/>
</dbReference>
<evidence type="ECO:0000313" key="3">
    <source>
        <dbReference type="Proteomes" id="UP001596505"/>
    </source>
</evidence>
<sequence>MLGLIGCIIPIVNFLVGIGFVVLYCYMGFSSKVQYNPDFDARKI</sequence>
<protein>
    <submittedName>
        <fullName evidence="2">Uncharacterized protein</fullName>
    </submittedName>
</protein>
<keyword evidence="1" id="KW-0472">Membrane</keyword>
<keyword evidence="1" id="KW-0812">Transmembrane</keyword>
<accession>A0ABW2PZI4</accession>
<evidence type="ECO:0000256" key="1">
    <source>
        <dbReference type="SAM" id="Phobius"/>
    </source>
</evidence>
<dbReference type="RefSeq" id="WP_380968160.1">
    <property type="nucleotide sequence ID" value="NZ_JBHTCO010000034.1"/>
</dbReference>
<reference evidence="3" key="1">
    <citation type="journal article" date="2019" name="Int. J. Syst. Evol. Microbiol.">
        <title>The Global Catalogue of Microorganisms (GCM) 10K type strain sequencing project: providing services to taxonomists for standard genome sequencing and annotation.</title>
        <authorList>
            <consortium name="The Broad Institute Genomics Platform"/>
            <consortium name="The Broad Institute Genome Sequencing Center for Infectious Disease"/>
            <person name="Wu L."/>
            <person name="Ma J."/>
        </authorList>
    </citation>
    <scope>NUCLEOTIDE SEQUENCE [LARGE SCALE GENOMIC DNA]</scope>
    <source>
        <strain evidence="3">CGMCC 1.16305</strain>
    </source>
</reference>
<feature type="transmembrane region" description="Helical" evidence="1">
    <location>
        <begin position="7"/>
        <end position="29"/>
    </location>
</feature>
<keyword evidence="1" id="KW-1133">Transmembrane helix</keyword>
<proteinExistence type="predicted"/>
<name>A0ABW2PZI4_9BACL</name>
<gene>
    <name evidence="2" type="ORF">ACFQRG_16875</name>
</gene>
<evidence type="ECO:0000313" key="2">
    <source>
        <dbReference type="EMBL" id="MFC7394599.1"/>
    </source>
</evidence>
<comment type="caution">
    <text evidence="2">The sequence shown here is derived from an EMBL/GenBank/DDBJ whole genome shotgun (WGS) entry which is preliminary data.</text>
</comment>